<comment type="caution">
    <text evidence="1">The sequence shown here is derived from an EMBL/GenBank/DDBJ whole genome shotgun (WGS) entry which is preliminary data.</text>
</comment>
<organism evidence="1 2">
    <name type="scientific">Methylopila jiangsuensis</name>
    <dbReference type="NCBI Taxonomy" id="586230"/>
    <lineage>
        <taxon>Bacteria</taxon>
        <taxon>Pseudomonadati</taxon>
        <taxon>Pseudomonadota</taxon>
        <taxon>Alphaproteobacteria</taxon>
        <taxon>Hyphomicrobiales</taxon>
        <taxon>Methylopilaceae</taxon>
        <taxon>Methylopila</taxon>
    </lineage>
</organism>
<accession>A0A9W6JLM4</accession>
<proteinExistence type="predicted"/>
<gene>
    <name evidence="1" type="ORF">GCM10008171_33340</name>
</gene>
<dbReference type="EMBL" id="BSFK01000016">
    <property type="protein sequence ID" value="GLK78080.1"/>
    <property type="molecule type" value="Genomic_DNA"/>
</dbReference>
<protein>
    <submittedName>
        <fullName evidence="1">Uncharacterized protein</fullName>
    </submittedName>
</protein>
<evidence type="ECO:0000313" key="2">
    <source>
        <dbReference type="Proteomes" id="UP001143364"/>
    </source>
</evidence>
<reference evidence="1" key="1">
    <citation type="journal article" date="2014" name="Int. J. Syst. Evol. Microbiol.">
        <title>Complete genome sequence of Corynebacterium casei LMG S-19264T (=DSM 44701T), isolated from a smear-ripened cheese.</title>
        <authorList>
            <consortium name="US DOE Joint Genome Institute (JGI-PGF)"/>
            <person name="Walter F."/>
            <person name="Albersmeier A."/>
            <person name="Kalinowski J."/>
            <person name="Ruckert C."/>
        </authorList>
    </citation>
    <scope>NUCLEOTIDE SEQUENCE</scope>
    <source>
        <strain evidence="1">VKM B-2555</strain>
    </source>
</reference>
<dbReference type="Proteomes" id="UP001143364">
    <property type="component" value="Unassembled WGS sequence"/>
</dbReference>
<dbReference type="RefSeq" id="WP_271205896.1">
    <property type="nucleotide sequence ID" value="NZ_BSFK01000016.1"/>
</dbReference>
<keyword evidence="2" id="KW-1185">Reference proteome</keyword>
<dbReference type="AlphaFoldDB" id="A0A9W6JLM4"/>
<name>A0A9W6JLM4_9HYPH</name>
<reference evidence="1" key="2">
    <citation type="submission" date="2023-01" db="EMBL/GenBank/DDBJ databases">
        <authorList>
            <person name="Sun Q."/>
            <person name="Evtushenko L."/>
        </authorList>
    </citation>
    <scope>NUCLEOTIDE SEQUENCE</scope>
    <source>
        <strain evidence="1">VKM B-2555</strain>
    </source>
</reference>
<evidence type="ECO:0000313" key="1">
    <source>
        <dbReference type="EMBL" id="GLK78080.1"/>
    </source>
</evidence>
<sequence length="105" mass="11656">MRPPICYPHMSEPLDGAPILRDLHLQLCSGLPCDDGRGGPVAEGLTALGYSKDRRPWLLRYERLNDGSLCWVAIGFTGERATPVRVNVLRDDMASLIVSHMLTPR</sequence>